<evidence type="ECO:0000313" key="1">
    <source>
        <dbReference type="EMBL" id="KAK7393597.1"/>
    </source>
</evidence>
<proteinExistence type="predicted"/>
<sequence>MGILSIAAGRAASFNIGSNSVNRENGRSAKSQIAPRVRFKILKIFSVAFLALEHPTFDFIHVSRTPDAKVEISSSNVALGNIPHLHFIHALSAPSPYCQLGQAPFTSHNKTQPGSRFLFFF</sequence>
<dbReference type="EMBL" id="JAYMYS010000005">
    <property type="protein sequence ID" value="KAK7393597.1"/>
    <property type="molecule type" value="Genomic_DNA"/>
</dbReference>
<evidence type="ECO:0000313" key="2">
    <source>
        <dbReference type="Proteomes" id="UP001386955"/>
    </source>
</evidence>
<keyword evidence="2" id="KW-1185">Reference proteome</keyword>
<gene>
    <name evidence="1" type="ORF">VNO78_22155</name>
</gene>
<name>A0AAN9SHN9_PSOTE</name>
<organism evidence="1 2">
    <name type="scientific">Psophocarpus tetragonolobus</name>
    <name type="common">Winged bean</name>
    <name type="synonym">Dolichos tetragonolobus</name>
    <dbReference type="NCBI Taxonomy" id="3891"/>
    <lineage>
        <taxon>Eukaryota</taxon>
        <taxon>Viridiplantae</taxon>
        <taxon>Streptophyta</taxon>
        <taxon>Embryophyta</taxon>
        <taxon>Tracheophyta</taxon>
        <taxon>Spermatophyta</taxon>
        <taxon>Magnoliopsida</taxon>
        <taxon>eudicotyledons</taxon>
        <taxon>Gunneridae</taxon>
        <taxon>Pentapetalae</taxon>
        <taxon>rosids</taxon>
        <taxon>fabids</taxon>
        <taxon>Fabales</taxon>
        <taxon>Fabaceae</taxon>
        <taxon>Papilionoideae</taxon>
        <taxon>50 kb inversion clade</taxon>
        <taxon>NPAAA clade</taxon>
        <taxon>indigoferoid/millettioid clade</taxon>
        <taxon>Phaseoleae</taxon>
        <taxon>Psophocarpus</taxon>
    </lineage>
</organism>
<dbReference type="Proteomes" id="UP001386955">
    <property type="component" value="Unassembled WGS sequence"/>
</dbReference>
<accession>A0AAN9SHN9</accession>
<reference evidence="1 2" key="1">
    <citation type="submission" date="2024-01" db="EMBL/GenBank/DDBJ databases">
        <title>The genomes of 5 underutilized Papilionoideae crops provide insights into root nodulation and disease resistanc.</title>
        <authorList>
            <person name="Jiang F."/>
        </authorList>
    </citation>
    <scope>NUCLEOTIDE SEQUENCE [LARGE SCALE GENOMIC DNA]</scope>
    <source>
        <strain evidence="1">DUOXIRENSHENG_FW03</strain>
        <tissue evidence="1">Leaves</tissue>
    </source>
</reference>
<comment type="caution">
    <text evidence="1">The sequence shown here is derived from an EMBL/GenBank/DDBJ whole genome shotgun (WGS) entry which is preliminary data.</text>
</comment>
<protein>
    <submittedName>
        <fullName evidence="1">Uncharacterized protein</fullName>
    </submittedName>
</protein>
<dbReference type="AlphaFoldDB" id="A0AAN9SHN9"/>